<evidence type="ECO:0000313" key="3">
    <source>
        <dbReference type="WBParaSite" id="Hba_10095"/>
    </source>
</evidence>
<name>A0A1I7WY21_HETBA</name>
<evidence type="ECO:0000313" key="2">
    <source>
        <dbReference type="Proteomes" id="UP000095283"/>
    </source>
</evidence>
<feature type="compositionally biased region" description="Basic residues" evidence="1">
    <location>
        <begin position="1"/>
        <end position="18"/>
    </location>
</feature>
<proteinExistence type="predicted"/>
<keyword evidence="2" id="KW-1185">Reference proteome</keyword>
<sequence length="34" mass="3988">MQAYVRKRKGSMKRKSRRGPNGEVSPQQNTPERE</sequence>
<organism evidence="2 3">
    <name type="scientific">Heterorhabditis bacteriophora</name>
    <name type="common">Entomopathogenic nematode worm</name>
    <dbReference type="NCBI Taxonomy" id="37862"/>
    <lineage>
        <taxon>Eukaryota</taxon>
        <taxon>Metazoa</taxon>
        <taxon>Ecdysozoa</taxon>
        <taxon>Nematoda</taxon>
        <taxon>Chromadorea</taxon>
        <taxon>Rhabditida</taxon>
        <taxon>Rhabditina</taxon>
        <taxon>Rhabditomorpha</taxon>
        <taxon>Strongyloidea</taxon>
        <taxon>Heterorhabditidae</taxon>
        <taxon>Heterorhabditis</taxon>
    </lineage>
</organism>
<dbReference type="WBParaSite" id="Hba_10095">
    <property type="protein sequence ID" value="Hba_10095"/>
    <property type="gene ID" value="Hba_10095"/>
</dbReference>
<evidence type="ECO:0000256" key="1">
    <source>
        <dbReference type="SAM" id="MobiDB-lite"/>
    </source>
</evidence>
<reference evidence="3" key="1">
    <citation type="submission" date="2016-11" db="UniProtKB">
        <authorList>
            <consortium name="WormBaseParasite"/>
        </authorList>
    </citation>
    <scope>IDENTIFICATION</scope>
</reference>
<accession>A0A1I7WY21</accession>
<protein>
    <submittedName>
        <fullName evidence="3">40S ribosomal protein S30</fullName>
    </submittedName>
</protein>
<dbReference type="Proteomes" id="UP000095283">
    <property type="component" value="Unplaced"/>
</dbReference>
<feature type="compositionally biased region" description="Polar residues" evidence="1">
    <location>
        <begin position="24"/>
        <end position="34"/>
    </location>
</feature>
<dbReference type="AlphaFoldDB" id="A0A1I7WY21"/>
<feature type="region of interest" description="Disordered" evidence="1">
    <location>
        <begin position="1"/>
        <end position="34"/>
    </location>
</feature>